<evidence type="ECO:0000313" key="3">
    <source>
        <dbReference type="Proteomes" id="UP001059597"/>
    </source>
</evidence>
<keyword evidence="3" id="KW-1185">Reference proteome</keyword>
<organism evidence="2 3">
    <name type="scientific">Streptomyces nigrescens</name>
    <dbReference type="NCBI Taxonomy" id="1920"/>
    <lineage>
        <taxon>Bacteria</taxon>
        <taxon>Bacillati</taxon>
        <taxon>Actinomycetota</taxon>
        <taxon>Actinomycetes</taxon>
        <taxon>Kitasatosporales</taxon>
        <taxon>Streptomycetaceae</taxon>
        <taxon>Streptomyces</taxon>
    </lineage>
</organism>
<reference evidence="2" key="1">
    <citation type="submission" date="2022-06" db="EMBL/GenBank/DDBJ databases">
        <title>Complete genome sequence of Streptomyces nigrescens HEK616.</title>
        <authorList>
            <person name="Asamizu S."/>
            <person name="Onaka H."/>
        </authorList>
    </citation>
    <scope>NUCLEOTIDE SEQUENCE</scope>
    <source>
        <strain evidence="2">HEK616</strain>
    </source>
</reference>
<evidence type="ECO:0000256" key="1">
    <source>
        <dbReference type="SAM" id="MobiDB-lite"/>
    </source>
</evidence>
<dbReference type="EMBL" id="AP026073">
    <property type="protein sequence ID" value="BDM70139.1"/>
    <property type="molecule type" value="Genomic_DNA"/>
</dbReference>
<proteinExistence type="predicted"/>
<sequence length="169" mass="18546">MSVCGPVNWALCMSGSCIGFPGRPRESALAYLRGPIAPLERKNGWTLAEQAGHAAPDRIHRLLNRIEWNAHKHRCSTSGELSVHHERPSSSARPLSMSHPPSSVTREQTDGWVKCGNGEVLCHQAPAAVGVMNYIAPVVQLPLPSWHGRFALVRELLRGRQEGRATGHR</sequence>
<evidence type="ECO:0000313" key="2">
    <source>
        <dbReference type="EMBL" id="BDM70139.1"/>
    </source>
</evidence>
<name>A0ABM7ZUT8_STRNI</name>
<feature type="region of interest" description="Disordered" evidence="1">
    <location>
        <begin position="77"/>
        <end position="108"/>
    </location>
</feature>
<dbReference type="Proteomes" id="UP001059597">
    <property type="component" value="Chromosome"/>
</dbReference>
<gene>
    <name evidence="2" type="ORF">HEK616_36260</name>
</gene>
<evidence type="ECO:0008006" key="4">
    <source>
        <dbReference type="Google" id="ProtNLM"/>
    </source>
</evidence>
<feature type="compositionally biased region" description="Polar residues" evidence="1">
    <location>
        <begin position="89"/>
        <end position="106"/>
    </location>
</feature>
<accession>A0ABM7ZUT8</accession>
<protein>
    <recommendedName>
        <fullName evidence="4">Transposase</fullName>
    </recommendedName>
</protein>